<feature type="domain" description="RxLR effector PexRD54 WY" evidence="8">
    <location>
        <begin position="255"/>
        <end position="294"/>
    </location>
</feature>
<feature type="domain" description="RxLR effector PexRD54 WY" evidence="8">
    <location>
        <begin position="344"/>
        <end position="383"/>
    </location>
</feature>
<dbReference type="EMBL" id="NBNE01003448">
    <property type="protein sequence ID" value="OWZ07667.1"/>
    <property type="molecule type" value="Genomic_DNA"/>
</dbReference>
<dbReference type="InterPro" id="IPR031825">
    <property type="entry name" value="RXLR"/>
</dbReference>
<feature type="chain" id="PRO_5013166642" evidence="7">
    <location>
        <begin position="21"/>
        <end position="585"/>
    </location>
</feature>
<evidence type="ECO:0000313" key="10">
    <source>
        <dbReference type="Proteomes" id="UP000198211"/>
    </source>
</evidence>
<evidence type="ECO:0000256" key="2">
    <source>
        <dbReference type="ARBA" id="ARBA00004613"/>
    </source>
</evidence>
<reference evidence="10" key="1">
    <citation type="submission" date="2017-03" db="EMBL/GenBank/DDBJ databases">
        <title>Phytopthora megakarya and P. palmivora, two closely related causual agents of cacao black pod achieved similar genome size and gene model numbers by different mechanisms.</title>
        <authorList>
            <person name="Ali S."/>
            <person name="Shao J."/>
            <person name="Larry D.J."/>
            <person name="Kronmiller B."/>
            <person name="Shen D."/>
            <person name="Strem M.D."/>
            <person name="Melnick R.L."/>
            <person name="Guiltinan M.J."/>
            <person name="Tyler B.M."/>
            <person name="Meinhardt L.W."/>
            <person name="Bailey B.A."/>
        </authorList>
    </citation>
    <scope>NUCLEOTIDE SEQUENCE [LARGE SCALE GENOMIC DNA]</scope>
    <source>
        <strain evidence="10">zdho120</strain>
    </source>
</reference>
<gene>
    <name evidence="9" type="ORF">PHMEG_00019916</name>
</gene>
<name>A0A225VSB5_9STRA</name>
<evidence type="ECO:0000256" key="3">
    <source>
        <dbReference type="ARBA" id="ARBA00010400"/>
    </source>
</evidence>
<evidence type="ECO:0000256" key="5">
    <source>
        <dbReference type="ARBA" id="ARBA00022729"/>
    </source>
</evidence>
<proteinExistence type="inferred from homology"/>
<dbReference type="InterPro" id="IPR054463">
    <property type="entry name" value="PexRD54_WY"/>
</dbReference>
<accession>A0A225VSB5</accession>
<comment type="similarity">
    <text evidence="3">Belongs to the RxLR effector family.</text>
</comment>
<comment type="subcellular location">
    <subcellularLocation>
        <location evidence="1">Host cell</location>
    </subcellularLocation>
    <subcellularLocation>
        <location evidence="2">Secreted</location>
    </subcellularLocation>
</comment>
<protein>
    <submittedName>
        <fullName evidence="9">RxLR effector protein</fullName>
    </submittedName>
</protein>
<keyword evidence="6" id="KW-0843">Virulence</keyword>
<dbReference type="Proteomes" id="UP000198211">
    <property type="component" value="Unassembled WGS sequence"/>
</dbReference>
<evidence type="ECO:0000256" key="6">
    <source>
        <dbReference type="ARBA" id="ARBA00023026"/>
    </source>
</evidence>
<evidence type="ECO:0000256" key="7">
    <source>
        <dbReference type="SAM" id="SignalP"/>
    </source>
</evidence>
<dbReference type="AlphaFoldDB" id="A0A225VSB5"/>
<feature type="domain" description="RxLR effector PexRD54 WY" evidence="8">
    <location>
        <begin position="434"/>
        <end position="473"/>
    </location>
</feature>
<dbReference type="Pfam" id="PF22748">
    <property type="entry name" value="PexRD54_WY"/>
    <property type="match status" value="3"/>
</dbReference>
<dbReference type="GO" id="GO:0043657">
    <property type="term" value="C:host cell"/>
    <property type="evidence" value="ECO:0007669"/>
    <property type="project" value="UniProtKB-SubCell"/>
</dbReference>
<dbReference type="GO" id="GO:0005576">
    <property type="term" value="C:extracellular region"/>
    <property type="evidence" value="ECO:0007669"/>
    <property type="project" value="UniProtKB-SubCell"/>
</dbReference>
<evidence type="ECO:0000313" key="9">
    <source>
        <dbReference type="EMBL" id="OWZ07667.1"/>
    </source>
</evidence>
<organism evidence="9 10">
    <name type="scientific">Phytophthora megakarya</name>
    <dbReference type="NCBI Taxonomy" id="4795"/>
    <lineage>
        <taxon>Eukaryota</taxon>
        <taxon>Sar</taxon>
        <taxon>Stramenopiles</taxon>
        <taxon>Oomycota</taxon>
        <taxon>Peronosporomycetes</taxon>
        <taxon>Peronosporales</taxon>
        <taxon>Peronosporaceae</taxon>
        <taxon>Phytophthora</taxon>
    </lineage>
</organism>
<keyword evidence="4" id="KW-0964">Secreted</keyword>
<feature type="signal peptide" evidence="7">
    <location>
        <begin position="1"/>
        <end position="20"/>
    </location>
</feature>
<dbReference type="Pfam" id="PF16810">
    <property type="entry name" value="RXLR"/>
    <property type="match status" value="1"/>
</dbReference>
<keyword evidence="5 7" id="KW-0732">Signal</keyword>
<keyword evidence="10" id="KW-1185">Reference proteome</keyword>
<evidence type="ECO:0000256" key="1">
    <source>
        <dbReference type="ARBA" id="ARBA00004340"/>
    </source>
</evidence>
<comment type="caution">
    <text evidence="9">The sequence shown here is derived from an EMBL/GenBank/DDBJ whole genome shotgun (WGS) entry which is preliminary data.</text>
</comment>
<sequence>MRLSYFALWIAVIFVANVGATSNNRPKRIRNDAISLRRSLRVHEIFNEKTEERGVFSSLTEKTKSLLTSKTSATTVESLIAKNRSPKDALTRLQLSKAGTNLLEKPQFKTWIYYMEKLNKENPDEVIIATLKSQYKFSDDVLSRMIIKAKRNPETKDIATKLQEAQLKIWNNAQTQTDDVFKLLQLNRAGRSPFKSPEFSVWTKYLHDIKAPYQDKIILSTLSSHYTDDVVSQMLISARKRPETEEMATKLQLEQLQVWTSKGTPTDDVYNFLQLNRAGDKLFDTPEFALWVKYLDDRVVTYKDKIVFSTLSAHYSDDVLSQMIVAAKKIPSTENIATKLQADQLRVWLSKEKSADDVFKLLQLNKADDKLFDSSEFTLWSKYLDDLGLDGVNKEKTIAASLSDNIPDESLLKLIDTARITKNRNLAKKIEEAQYTRWLETNTHPDDIFVLYQLNTAGDNLIGNPRLKYWINYKDDFNNKNVLDKASTMKTFTDSYGDAQLAKIIIAAKGVKTTEKRATDLQREQLKYWLDNRTPTTKVYTWLGVSGTKHDDPIRLLFREYQASLAKAIVKDPIRNNRRRLTSKK</sequence>
<evidence type="ECO:0000256" key="4">
    <source>
        <dbReference type="ARBA" id="ARBA00022525"/>
    </source>
</evidence>
<evidence type="ECO:0000259" key="8">
    <source>
        <dbReference type="Pfam" id="PF22748"/>
    </source>
</evidence>